<reference evidence="10" key="1">
    <citation type="submission" date="2020-02" db="EMBL/GenBank/DDBJ databases">
        <authorList>
            <person name="Scholz U."/>
            <person name="Mascher M."/>
            <person name="Fiebig A."/>
        </authorList>
    </citation>
    <scope>NUCLEOTIDE SEQUENCE</scope>
</reference>
<dbReference type="CDD" id="cd15466">
    <property type="entry name" value="CLU-central"/>
    <property type="match status" value="1"/>
</dbReference>
<feature type="region of interest" description="Disordered" evidence="8">
    <location>
        <begin position="1152"/>
        <end position="1185"/>
    </location>
</feature>
<feature type="region of interest" description="Disordered" evidence="8">
    <location>
        <begin position="1499"/>
        <end position="1628"/>
    </location>
</feature>
<organism evidence="10 11">
    <name type="scientific">Spirodela intermedia</name>
    <name type="common">Intermediate duckweed</name>
    <dbReference type="NCBI Taxonomy" id="51605"/>
    <lineage>
        <taxon>Eukaryota</taxon>
        <taxon>Viridiplantae</taxon>
        <taxon>Streptophyta</taxon>
        <taxon>Embryophyta</taxon>
        <taxon>Tracheophyta</taxon>
        <taxon>Spermatophyta</taxon>
        <taxon>Magnoliopsida</taxon>
        <taxon>Liliopsida</taxon>
        <taxon>Araceae</taxon>
        <taxon>Lemnoideae</taxon>
        <taxon>Spirodela</taxon>
    </lineage>
</organism>
<dbReference type="Pfam" id="PF12807">
    <property type="entry name" value="eIF3_p135"/>
    <property type="match status" value="1"/>
</dbReference>
<dbReference type="EMBL" id="LR746277">
    <property type="protein sequence ID" value="CAA7407542.1"/>
    <property type="molecule type" value="Genomic_DNA"/>
</dbReference>
<dbReference type="InterPro" id="IPR011990">
    <property type="entry name" value="TPR-like_helical_dom_sf"/>
</dbReference>
<evidence type="ECO:0000256" key="8">
    <source>
        <dbReference type="SAM" id="MobiDB-lite"/>
    </source>
</evidence>
<sequence>MAPKAGRSKGGKAKGEKKRKEEKVVPAAVDIIVTTPYETQVTLKGISTDRILDVRRLIASHVGTCHLTSFSLSHPTRGGRLGDGAEISALKPCVLKIVEEDYPTEGEGVEHVRRLLDIVACTTCFRKPQQRTARKQQNPAIATATNGKSAPGSSPSSPAVSGIPGTATENGKGPTSPEAPIPAISEKFDMAAIQPTPKLGDFYEFFSFSHLSSPIQYIRRRENGVDGVDRQAGDYFELEIKVCNGKLLTVMASTKGFRVTGSKQHLQSHALVDLLRQLSRGFANAYELLMKAFEDHNKFGNLPYGFRANTWLVPPIFAESQSKNPTLPAEDETWGSNGGGQGRESKHCRRKWASDFEVLASIPCKTEEERLARDRKAFLLHNLFVDTAIIKAVSAIQHLAEGDISSSTPSEAPTGSILHEERQGDLVVAIKKDGGDAGIKHVEKIDEIQSSGMSIQEITQRNLLKGITADENVVFHDTSTLGAVIVRHCGYTATVKVPQDVKRKHSASDIEIEDQPDGGANALNLNSLRLLLQTFSSDSSLESQGFAEPDEGKAAHSLVQRVLHDSLMSLEKTAEATESPIRWELGSSWMQHLQKQDSSTNEVLQNGSEGAPEELSVKGLGKQFEPLKKIKKKADPVGKNPATPKKDASENCEGKTVDVEKSRPSESNEEADLLKLLPEEVLLRLKDSGTGLHLKSLDELIKMAHKYYHDIALPKLVADFASLELSPVDGRTLTDFMHMRGLKISSLGRVVELAEKLPHIQSLCIHEMVTRAFKHIVLAVIAVAGNGRNLSAVIAAALNIFFGSSKEDNDHEDHDKDNTLRMKWLRTFISKRYHWKLKNEFQYLRKFVLLRGLCHKVGLELAPRDYDMDSPNPFDKSDIISIIPVCKHVACSSADGRNLLESSKTALDKGKLEDAVNYGTKALSKLIAVCGPYNRMTASAYSLLAVVLYHTGDFNQATIYQQKALDINERELGLDHPETMKSYGDLSVFYYRLQHIELALKYANRALYLLQFSCGLSHPNSAATYINVAMMEEGMGNVHVALRYLHEALKCNKRLLGADHIQTAASYHAIAIALSMMDAYSLSMQHEQTTLQILQAKLGPEDLRTQDAAAWLDYFESKVLEQQEAARKGIPKPDSSIASKGHLSVSDLLDFINPDQDMRDRDTQKKQQRVKIGSRSNPEHQIQIPDEMLYEVTSADIHYGIDEHKGKEKPKKLQSEASAKPATLTSCEANSSTVETLDADSDEGWQEAISRGRSGHVAQKKIGARRPVLPRLKINGSVAGDARESEYKRKPMSSALKTNSSAIRTPYTDVSAFGRNPKILNAVATDDANKVQAKAPESETKPDQSLKSTFIARLTTMALKSVSYKEVAVSPPGSVLKSAVEKPEEITREEAVNSKVCADPLEVTELDERGDGGEAQENGAVKDIMKESSLTEGEQLSLSKVDKGTDSDGSQESSDAKKPSEASRANSKLSASAPPFSPGLLIPPAHVYPPSVDMIPPHTVGIPPQPISGRIPGSPGSSLFYRTGHSYRKQGYPKGPNGHRAAVISGAGGSPPRVMNPHAAEFVPGKAPPRTGSDNADSEGQSPREEPRKEESFNRAEEEKSVSERITDDERSKSGKGKKTGQSSEKSEMARQILLSFIVKSVQDNFAPPTEAGDPLKPIGGGDGKPVLPAFGGEARTRPPQVLQSSAQEPIKNETTNQQKGADVEGFTKVARKRRSKQQFSGSVNGLIAQQSICTSVS</sequence>
<evidence type="ECO:0000256" key="3">
    <source>
        <dbReference type="ARBA" id="ARBA00022490"/>
    </source>
</evidence>
<keyword evidence="6" id="KW-0539">Nucleus</keyword>
<dbReference type="GO" id="GO:0005829">
    <property type="term" value="C:cytosol"/>
    <property type="evidence" value="ECO:0007669"/>
    <property type="project" value="UniProtKB-SubCell"/>
</dbReference>
<evidence type="ECO:0000256" key="6">
    <source>
        <dbReference type="ARBA" id="ARBA00023242"/>
    </source>
</evidence>
<keyword evidence="11" id="KW-1185">Reference proteome</keyword>
<dbReference type="InterPro" id="IPR025697">
    <property type="entry name" value="CLU_dom"/>
</dbReference>
<evidence type="ECO:0000256" key="5">
    <source>
        <dbReference type="ARBA" id="ARBA00022803"/>
    </source>
</evidence>
<dbReference type="Proteomes" id="UP000663760">
    <property type="component" value="Chromosome 14"/>
</dbReference>
<dbReference type="Pfam" id="PF15044">
    <property type="entry name" value="CLU_N"/>
    <property type="match status" value="1"/>
</dbReference>
<evidence type="ECO:0000256" key="7">
    <source>
        <dbReference type="PROSITE-ProRule" id="PRU00339"/>
    </source>
</evidence>
<keyword evidence="3" id="KW-0963">Cytoplasm</keyword>
<feature type="compositionally biased region" description="Basic and acidic residues" evidence="8">
    <location>
        <begin position="644"/>
        <end position="666"/>
    </location>
</feature>
<dbReference type="GO" id="GO:0005634">
    <property type="term" value="C:nucleus"/>
    <property type="evidence" value="ECO:0007669"/>
    <property type="project" value="UniProtKB-SubCell"/>
</dbReference>
<feature type="region of interest" description="Disordered" evidence="8">
    <location>
        <begin position="1645"/>
        <end position="1704"/>
    </location>
</feature>
<feature type="compositionally biased region" description="Basic and acidic residues" evidence="8">
    <location>
        <begin position="1156"/>
        <end position="1165"/>
    </location>
</feature>
<dbReference type="PANTHER" id="PTHR12601:SF45">
    <property type="entry name" value="PROTEIN REDUCED CHLOROPLAST COVERAGE 3"/>
    <property type="match status" value="1"/>
</dbReference>
<feature type="compositionally biased region" description="Low complexity" evidence="8">
    <location>
        <begin position="147"/>
        <end position="165"/>
    </location>
</feature>
<feature type="repeat" description="TPR" evidence="7">
    <location>
        <begin position="938"/>
        <end position="971"/>
    </location>
</feature>
<dbReference type="PANTHER" id="PTHR12601">
    <property type="entry name" value="EUKARYOTIC TRANSLATION INITIATION FACTOR 3 SUBUNIT EIF-3"/>
    <property type="match status" value="1"/>
</dbReference>
<feature type="compositionally biased region" description="Polar residues" evidence="8">
    <location>
        <begin position="1682"/>
        <end position="1700"/>
    </location>
</feature>
<evidence type="ECO:0000256" key="1">
    <source>
        <dbReference type="ARBA" id="ARBA00004123"/>
    </source>
</evidence>
<evidence type="ECO:0000313" key="10">
    <source>
        <dbReference type="EMBL" id="CAA7407542.1"/>
    </source>
</evidence>
<dbReference type="SMART" id="SM00028">
    <property type="entry name" value="TPR"/>
    <property type="match status" value="3"/>
</dbReference>
<feature type="compositionally biased region" description="Basic and acidic residues" evidence="8">
    <location>
        <begin position="1582"/>
        <end position="1613"/>
    </location>
</feature>
<feature type="compositionally biased region" description="Polar residues" evidence="8">
    <location>
        <begin position="135"/>
        <end position="146"/>
    </location>
</feature>
<dbReference type="OrthoDB" id="1414216at2759"/>
<dbReference type="InterPro" id="IPR033646">
    <property type="entry name" value="CLU-central"/>
</dbReference>
<evidence type="ECO:0000256" key="2">
    <source>
        <dbReference type="ARBA" id="ARBA00004514"/>
    </source>
</evidence>
<dbReference type="InterPro" id="IPR027523">
    <property type="entry name" value="CLU_prot"/>
</dbReference>
<evidence type="ECO:0000313" key="11">
    <source>
        <dbReference type="Proteomes" id="UP000663760"/>
    </source>
</evidence>
<feature type="region of interest" description="Disordered" evidence="8">
    <location>
        <begin position="1202"/>
        <end position="1242"/>
    </location>
</feature>
<keyword evidence="4" id="KW-0677">Repeat</keyword>
<dbReference type="InterPro" id="IPR028275">
    <property type="entry name" value="CLU_N"/>
</dbReference>
<dbReference type="Gene3D" id="1.25.40.10">
    <property type="entry name" value="Tetratricopeptide repeat domain"/>
    <property type="match status" value="1"/>
</dbReference>
<dbReference type="FunFam" id="1.25.40.10:FF:000024">
    <property type="entry name" value="Tetratricopeptide repeat (TPR)-like superfamily protein"/>
    <property type="match status" value="1"/>
</dbReference>
<evidence type="ECO:0000259" key="9">
    <source>
        <dbReference type="PROSITE" id="PS51823"/>
    </source>
</evidence>
<feature type="compositionally biased region" description="Basic and acidic residues" evidence="8">
    <location>
        <begin position="1202"/>
        <end position="1214"/>
    </location>
</feature>
<name>A0A7I8LCK6_SPIIN</name>
<feature type="compositionally biased region" description="Polar residues" evidence="8">
    <location>
        <begin position="1572"/>
        <end position="1581"/>
    </location>
</feature>
<dbReference type="PROSITE" id="PS51823">
    <property type="entry name" value="CLU"/>
    <property type="match status" value="1"/>
</dbReference>
<evidence type="ECO:0000256" key="4">
    <source>
        <dbReference type="ARBA" id="ARBA00022737"/>
    </source>
</evidence>
<accession>A0A7I8LCK6</accession>
<dbReference type="InterPro" id="IPR019734">
    <property type="entry name" value="TPR_rpt"/>
</dbReference>
<proteinExistence type="predicted"/>
<protein>
    <recommendedName>
        <fullName evidence="9">Clu domain-containing protein</fullName>
    </recommendedName>
</protein>
<feature type="compositionally biased region" description="Basic residues" evidence="8">
    <location>
        <begin position="1"/>
        <end position="17"/>
    </location>
</feature>
<dbReference type="PROSITE" id="PS50005">
    <property type="entry name" value="TPR"/>
    <property type="match status" value="1"/>
</dbReference>
<dbReference type="Pfam" id="PF13424">
    <property type="entry name" value="TPR_12"/>
    <property type="match status" value="2"/>
</dbReference>
<feature type="compositionally biased region" description="Low complexity" evidence="8">
    <location>
        <begin position="1507"/>
        <end position="1518"/>
    </location>
</feature>
<dbReference type="GO" id="GO:0003729">
    <property type="term" value="F:mRNA binding"/>
    <property type="evidence" value="ECO:0007669"/>
    <property type="project" value="UniProtKB-ARBA"/>
</dbReference>
<feature type="region of interest" description="Disordered" evidence="8">
    <location>
        <begin position="1"/>
        <end position="21"/>
    </location>
</feature>
<feature type="compositionally biased region" description="Polar residues" evidence="8">
    <location>
        <begin position="1428"/>
        <end position="1438"/>
    </location>
</feature>
<dbReference type="GO" id="GO:0019750">
    <property type="term" value="P:chloroplast localization"/>
    <property type="evidence" value="ECO:0007669"/>
    <property type="project" value="UniProtKB-ARBA"/>
</dbReference>
<feature type="compositionally biased region" description="Polar residues" evidence="8">
    <location>
        <begin position="1223"/>
        <end position="1235"/>
    </location>
</feature>
<gene>
    <name evidence="10" type="ORF">SI8410_14018220</name>
</gene>
<feature type="region of interest" description="Disordered" evidence="8">
    <location>
        <begin position="322"/>
        <end position="345"/>
    </location>
</feature>
<feature type="domain" description="Clu" evidence="9">
    <location>
        <begin position="330"/>
        <end position="604"/>
    </location>
</feature>
<feature type="region of interest" description="Disordered" evidence="8">
    <location>
        <begin position="129"/>
        <end position="181"/>
    </location>
</feature>
<dbReference type="SUPFAM" id="SSF48452">
    <property type="entry name" value="TPR-like"/>
    <property type="match status" value="1"/>
</dbReference>
<feature type="region of interest" description="Disordered" evidence="8">
    <location>
        <begin position="1428"/>
        <end position="1487"/>
    </location>
</feature>
<feature type="region of interest" description="Disordered" evidence="8">
    <location>
        <begin position="632"/>
        <end position="667"/>
    </location>
</feature>
<comment type="subcellular location">
    <subcellularLocation>
        <location evidence="2">Cytoplasm</location>
        <location evidence="2">Cytosol</location>
    </subcellularLocation>
    <subcellularLocation>
        <location evidence="1">Nucleus</location>
    </subcellularLocation>
</comment>
<keyword evidence="5 7" id="KW-0802">TPR repeat</keyword>